<accession>A0AAW6AVE4</accession>
<evidence type="ECO:0000259" key="5">
    <source>
        <dbReference type="PROSITE" id="PS51910"/>
    </source>
</evidence>
<dbReference type="InterPro" id="IPR001223">
    <property type="entry name" value="Glyco_hydro18_cat"/>
</dbReference>
<dbReference type="GO" id="GO:0005975">
    <property type="term" value="P:carbohydrate metabolic process"/>
    <property type="evidence" value="ECO:0007669"/>
    <property type="project" value="InterPro"/>
</dbReference>
<name>A0AAW6AVE4_CLOSY</name>
<dbReference type="Gene3D" id="2.30.30.40">
    <property type="entry name" value="SH3 Domains"/>
    <property type="match status" value="1"/>
</dbReference>
<protein>
    <submittedName>
        <fullName evidence="6">Glycosyl hydrolase family 18 protein</fullName>
    </submittedName>
</protein>
<comment type="caution">
    <text evidence="6">The sequence shown here is derived from an EMBL/GenBank/DDBJ whole genome shotgun (WGS) entry which is preliminary data.</text>
</comment>
<dbReference type="PANTHER" id="PTHR46066:SF2">
    <property type="entry name" value="CHITINASE DOMAIN-CONTAINING PROTEIN 1"/>
    <property type="match status" value="1"/>
</dbReference>
<reference evidence="6" key="1">
    <citation type="submission" date="2023-01" db="EMBL/GenBank/DDBJ databases">
        <title>Human gut microbiome strain richness.</title>
        <authorList>
            <person name="Chen-Liaw A."/>
        </authorList>
    </citation>
    <scope>NUCLEOTIDE SEQUENCE</scope>
    <source>
        <strain evidence="6">B1_m1001713B170214d0_201011</strain>
    </source>
</reference>
<dbReference type="InterPro" id="IPR001579">
    <property type="entry name" value="Glyco_hydro_18_chit_AS"/>
</dbReference>
<dbReference type="SUPFAM" id="SSF51445">
    <property type="entry name" value="(Trans)glycosidases"/>
    <property type="match status" value="1"/>
</dbReference>
<evidence type="ECO:0000256" key="2">
    <source>
        <dbReference type="ARBA" id="ARBA00023295"/>
    </source>
</evidence>
<dbReference type="Gene3D" id="3.10.50.10">
    <property type="match status" value="1"/>
</dbReference>
<dbReference type="InterPro" id="IPR011583">
    <property type="entry name" value="Chitinase_II/V-like_cat"/>
</dbReference>
<evidence type="ECO:0000256" key="3">
    <source>
        <dbReference type="RuleBase" id="RU000489"/>
    </source>
</evidence>
<comment type="similarity">
    <text evidence="4">Belongs to the glycosyl hydrolase 18 family.</text>
</comment>
<keyword evidence="2 3" id="KW-0326">Glycosidase</keyword>
<dbReference type="EMBL" id="JAQLGM010000037">
    <property type="protein sequence ID" value="MDB2001380.1"/>
    <property type="molecule type" value="Genomic_DNA"/>
</dbReference>
<sequence length="562" mass="63466">MNKIPEDEMKRRKSPLKAVFLVLLLLVACAAGVYGYKRYMPTNERADLSLIYDSRDNEVTVFLNYEKQKIRGIYEDGQTYLPVDWVNANLNERFYWDNREKVLVYALPEEVVTADAGTTGSGGKNILLERGDKTYLALGLILNYTDVRMNVYDSGSHKRIYVSNTWSPVAVATVKTNGKLRVKGGVKSPIITELVKDESVVVLETMDNWAKVMTQDGHIGYMANRKLDNLHEETPVSTFTEPEYKSISLDEKINMVWHQVTIDAANNAMEELISATEGVNVIAPTWFTLSDNEGNYESLASRSYVEKAHAMGLQVWAVIDNFSREITKNVQSEELLSKTSVRKKLIDSLMDEADTYGFDGINLDFESLKEEAGVHYIQFIRELSVACRKKGLVLSVDNYVPAPYNRFYNRREQGIVADYVIIMGYDEHYAGGDAGSVASLGYVEKGIKDTLELVPKEKLINGVPFFTRLWTEKDGKFSSKAMGLGNAKKWTEDNGMQLTWDETVGQYYGECDTSAGKNYLWMEDAKSLGLKMDLIKKYDLAGVAGWKLGLETPDIWDVVSWK</sequence>
<dbReference type="PROSITE" id="PS51257">
    <property type="entry name" value="PROKAR_LIPOPROTEIN"/>
    <property type="match status" value="1"/>
</dbReference>
<dbReference type="InterPro" id="IPR029070">
    <property type="entry name" value="Chitinase_insertion_sf"/>
</dbReference>
<dbReference type="GO" id="GO:0004553">
    <property type="term" value="F:hydrolase activity, hydrolyzing O-glycosyl compounds"/>
    <property type="evidence" value="ECO:0007669"/>
    <property type="project" value="InterPro"/>
</dbReference>
<dbReference type="PROSITE" id="PS01095">
    <property type="entry name" value="GH18_1"/>
    <property type="match status" value="1"/>
</dbReference>
<dbReference type="InterPro" id="IPR003646">
    <property type="entry name" value="SH3-like_bac-type"/>
</dbReference>
<evidence type="ECO:0000256" key="1">
    <source>
        <dbReference type="ARBA" id="ARBA00022801"/>
    </source>
</evidence>
<evidence type="ECO:0000313" key="6">
    <source>
        <dbReference type="EMBL" id="MDB2001380.1"/>
    </source>
</evidence>
<dbReference type="Pfam" id="PF08239">
    <property type="entry name" value="SH3_3"/>
    <property type="match status" value="1"/>
</dbReference>
<dbReference type="PROSITE" id="PS51910">
    <property type="entry name" value="GH18_2"/>
    <property type="match status" value="1"/>
</dbReference>
<dbReference type="Pfam" id="PF00704">
    <property type="entry name" value="Glyco_hydro_18"/>
    <property type="match status" value="1"/>
</dbReference>
<dbReference type="Gene3D" id="3.20.20.80">
    <property type="entry name" value="Glycosidases"/>
    <property type="match status" value="1"/>
</dbReference>
<feature type="domain" description="GH18" evidence="5">
    <location>
        <begin position="251"/>
        <end position="562"/>
    </location>
</feature>
<dbReference type="PANTHER" id="PTHR46066">
    <property type="entry name" value="CHITINASE DOMAIN-CONTAINING PROTEIN 1 FAMILY MEMBER"/>
    <property type="match status" value="1"/>
</dbReference>
<dbReference type="Proteomes" id="UP001300871">
    <property type="component" value="Unassembled WGS sequence"/>
</dbReference>
<dbReference type="GO" id="GO:0008061">
    <property type="term" value="F:chitin binding"/>
    <property type="evidence" value="ECO:0007669"/>
    <property type="project" value="InterPro"/>
</dbReference>
<evidence type="ECO:0000313" key="7">
    <source>
        <dbReference type="Proteomes" id="UP001300871"/>
    </source>
</evidence>
<organism evidence="6 7">
    <name type="scientific">Clostridium symbiosum</name>
    <name type="common">Bacteroides symbiosus</name>
    <dbReference type="NCBI Taxonomy" id="1512"/>
    <lineage>
        <taxon>Bacteria</taxon>
        <taxon>Bacillati</taxon>
        <taxon>Bacillota</taxon>
        <taxon>Clostridia</taxon>
        <taxon>Lachnospirales</taxon>
        <taxon>Lachnospiraceae</taxon>
        <taxon>Otoolea</taxon>
    </lineage>
</organism>
<dbReference type="AlphaFoldDB" id="A0AAW6AVE4"/>
<gene>
    <name evidence="6" type="ORF">PM006_14320</name>
</gene>
<keyword evidence="1 3" id="KW-0378">Hydrolase</keyword>
<evidence type="ECO:0000256" key="4">
    <source>
        <dbReference type="RuleBase" id="RU004453"/>
    </source>
</evidence>
<proteinExistence type="inferred from homology"/>
<dbReference type="InterPro" id="IPR017853">
    <property type="entry name" value="GH"/>
</dbReference>
<dbReference type="SMART" id="SM00636">
    <property type="entry name" value="Glyco_18"/>
    <property type="match status" value="1"/>
</dbReference>